<reference evidence="4 5" key="1">
    <citation type="submission" date="2018-05" db="EMBL/GenBank/DDBJ databases">
        <title>Complete genome sequence of Arcticibacterium luteifluviistationis SM1504T, a cytophagaceae bacterium isolated from Arctic surface seawater.</title>
        <authorList>
            <person name="Li Y."/>
            <person name="Qin Q.-L."/>
        </authorList>
    </citation>
    <scope>NUCLEOTIDE SEQUENCE [LARGE SCALE GENOMIC DNA]</scope>
    <source>
        <strain evidence="4 5">SM1504</strain>
    </source>
</reference>
<dbReference type="OrthoDB" id="868906at2"/>
<dbReference type="SUPFAM" id="SSF69318">
    <property type="entry name" value="Integrin alpha N-terminal domain"/>
    <property type="match status" value="5"/>
</dbReference>
<gene>
    <name evidence="4" type="ORF">DJ013_13550</name>
</gene>
<dbReference type="EMBL" id="CP029480">
    <property type="protein sequence ID" value="AWV99136.1"/>
    <property type="molecule type" value="Genomic_DNA"/>
</dbReference>
<dbReference type="InterPro" id="IPR013517">
    <property type="entry name" value="FG-GAP"/>
</dbReference>
<name>A0A2Z4GD26_9BACT</name>
<dbReference type="Pfam" id="PF18962">
    <property type="entry name" value="Por_Secre_tail"/>
    <property type="match status" value="1"/>
</dbReference>
<keyword evidence="5" id="KW-1185">Reference proteome</keyword>
<dbReference type="PANTHER" id="PTHR45460:SF2">
    <property type="entry name" value="ALPHA 1,3 GLUCANASE, GH71 FAMILY (EUROFUNG)"/>
    <property type="match status" value="1"/>
</dbReference>
<dbReference type="NCBIfam" id="TIGR04183">
    <property type="entry name" value="Por_Secre_tail"/>
    <property type="match status" value="1"/>
</dbReference>
<dbReference type="PANTHER" id="PTHR45460">
    <property type="entry name" value="SIMILAR TO CYSTEINE PROTEINASE"/>
    <property type="match status" value="1"/>
</dbReference>
<evidence type="ECO:0000313" key="5">
    <source>
        <dbReference type="Proteomes" id="UP000249873"/>
    </source>
</evidence>
<protein>
    <recommendedName>
        <fullName evidence="3">Secretion system C-terminal sorting domain-containing protein</fullName>
    </recommendedName>
</protein>
<evidence type="ECO:0000256" key="1">
    <source>
        <dbReference type="ARBA" id="ARBA00022729"/>
    </source>
</evidence>
<proteinExistence type="predicted"/>
<sequence>MKLWQKTLLLLILFATTSQAQTFTELSPSPLTGTSWSSVDVSDVNGDGFIDVMISGSASSGIKISKLYLNKSGGNFTEQADSPFEGVYRSSVSFADIDMDNDEDLLITGMNSDDIPIALIYINDGLGNFTLNETNKLPGVYFSSVAFADVDADNDPDLFITGSTGQDNSIAKLFINDGSGFFEESSQNLFEGVHQSSLAFNDVDLDSDYDLIITGHNGSGGSTKLYKNDGSGNFSEDLNIPFDNVYASSIAFGDIENDGDDDLLITGFSTEANKPVSKLYTNDGLGNFQEDTMSTFQDFVLSSISFADMNSDGFQDILMNGFSQSIGIATAYYYRNNKNGTFVLASEIKPSTNDVSPTSIISFDADNDDDLDILITGPADSMGKGRFYISEGRGCIVYNEYDFINACDSLKWIDGITYYESNTTAQLRLRGEFGCDSIINLRLNLGHTSFSNNTFTSRKPLYLNGHSYIESSYGISDTLINANGCDSIANIDVEIIREISGGGFTRDTVFSFISKNREKCFADIDNDGDLDIITYISGSLSSEVRVYLNKSKGIYELDNSFLSFLVIRTNQLVFEDINNDGLDDLLVYGYSPKNFTWEFILYLNDKEQGFVRQTELEGDFPEFRVIIPFDYNSDELIDFLGFGKTLVRQDSFITYIAKTVLIKNIGFGKLEIVDSNLPDLQYAQTSFGDVDGDDDLDILLRGFGETFSDRTETLFINNGSSQFEEERSFVSDYYYIGSGNLADIDNDGFDDIIIDGRTIVDSVYSTTIFSGSSDNSLVRKPYDSSSPFIQSQISKYGDFDNDGDLDLIASNYPWPFVYTNDGTGNFTKAIDSPFLEHIGYNPDLIDLDDDGYLDIISYDKIYFNDGCTPNYVVDSIVSYYPYTWIDGKTYDESNDYSRVIFKNQYNCDSIIALNLEIRNTPREGGFIEITPPIIDVVKFASIALGDINGNNKIDLAISGVGNGLGANIYINQCERKFINHSQRGFPDGFNSQIVFIDIDGDKDNDLIILDDLVTIYTNTGSGLFENTNQSIAPSLSSATIEFGDLNHDGFPDFVLSGYDATFQRHYSNIFTNNGSGLFSTTNQAIIVPFEGDIKLVDIDNDIDLDIIIVGENSQESFFKVYKNDGLGSFDLFDSKIPVIIRPYWGFKDLDGDFDLDLVISGWESGSNISFTRIYQNNGDGEFTQINSLDDEYFFWAFDFADIDGDGDFDFIASEEDNSKNLFTSLYLNNGHLNFSRKPNSAMVGVRYSDIKVADLDGDTAPDVIITGILESDKAVTKIYYSENKDNKCFATYSSDLIISDAPVSWIDGNTYFETTNSVTHTLTNVMGCDSIVTLNLLLKEKVLSNESINMAISVYPNPSNNLLKIINKGVIQPHDYAIVNSNGQQLVNWKSLQQEQLIDISRLPSGTYIIKYQEGLKSKSLKFVKR</sequence>
<feature type="signal peptide" evidence="2">
    <location>
        <begin position="1"/>
        <end position="20"/>
    </location>
</feature>
<feature type="chain" id="PRO_5016439423" description="Secretion system C-terminal sorting domain-containing protein" evidence="2">
    <location>
        <begin position="21"/>
        <end position="1426"/>
    </location>
</feature>
<organism evidence="4 5">
    <name type="scientific">Arcticibacterium luteifluviistationis</name>
    <dbReference type="NCBI Taxonomy" id="1784714"/>
    <lineage>
        <taxon>Bacteria</taxon>
        <taxon>Pseudomonadati</taxon>
        <taxon>Bacteroidota</taxon>
        <taxon>Cytophagia</taxon>
        <taxon>Cytophagales</taxon>
        <taxon>Leadbetterellaceae</taxon>
        <taxon>Arcticibacterium</taxon>
    </lineage>
</organism>
<feature type="domain" description="Secretion system C-terminal sorting" evidence="3">
    <location>
        <begin position="1354"/>
        <end position="1423"/>
    </location>
</feature>
<dbReference type="RefSeq" id="WP_111372329.1">
    <property type="nucleotide sequence ID" value="NZ_CP029480.1"/>
</dbReference>
<evidence type="ECO:0000313" key="4">
    <source>
        <dbReference type="EMBL" id="AWV99136.1"/>
    </source>
</evidence>
<dbReference type="InterPro" id="IPR026444">
    <property type="entry name" value="Secre_tail"/>
</dbReference>
<dbReference type="Gene3D" id="2.130.10.130">
    <property type="entry name" value="Integrin alpha, N-terminal"/>
    <property type="match status" value="5"/>
</dbReference>
<dbReference type="Pfam" id="PF13517">
    <property type="entry name" value="FG-GAP_3"/>
    <property type="match status" value="6"/>
</dbReference>
<dbReference type="KEGG" id="als:DJ013_13550"/>
<dbReference type="Proteomes" id="UP000249873">
    <property type="component" value="Chromosome"/>
</dbReference>
<keyword evidence="1 2" id="KW-0732">Signal</keyword>
<evidence type="ECO:0000259" key="3">
    <source>
        <dbReference type="Pfam" id="PF18962"/>
    </source>
</evidence>
<dbReference type="InterPro" id="IPR028994">
    <property type="entry name" value="Integrin_alpha_N"/>
</dbReference>
<evidence type="ECO:0000256" key="2">
    <source>
        <dbReference type="SAM" id="SignalP"/>
    </source>
</evidence>
<accession>A0A2Z4GD26</accession>